<evidence type="ECO:0008006" key="3">
    <source>
        <dbReference type="Google" id="ProtNLM"/>
    </source>
</evidence>
<dbReference type="RefSeq" id="WP_202335724.1">
    <property type="nucleotide sequence ID" value="NZ_CP068439.1"/>
</dbReference>
<evidence type="ECO:0000313" key="2">
    <source>
        <dbReference type="Proteomes" id="UP000629420"/>
    </source>
</evidence>
<sequence>MEKIAPHNLPPGLQLKKKLETDIGMVYFYNGIVIFEAKEGVILSYKTGFSILLKGLNYLGTKPWVYISNRVHSYSIKPMDYKYLNKVPTLRAVGVVNYNEVGHTNAELEAKFCKKPFQMFDNLLEAAIWGKGYL</sequence>
<proteinExistence type="predicted"/>
<accession>A0ABX7DQ33</accession>
<name>A0ABX7DQ33_9FLAO</name>
<organism evidence="1 2">
    <name type="scientific">Aequorivita iocasae</name>
    <dbReference type="NCBI Taxonomy" id="2803865"/>
    <lineage>
        <taxon>Bacteria</taxon>
        <taxon>Pseudomonadati</taxon>
        <taxon>Bacteroidota</taxon>
        <taxon>Flavobacteriia</taxon>
        <taxon>Flavobacteriales</taxon>
        <taxon>Flavobacteriaceae</taxon>
        <taxon>Aequorivita</taxon>
    </lineage>
</organism>
<reference evidence="1 2" key="1">
    <citation type="submission" date="2021-01" db="EMBL/GenBank/DDBJ databases">
        <title>Aequorivita sp. strain KX20305, a bacterium isolated from the sediment collected at a cold seep field in South China Sea.</title>
        <authorList>
            <person name="Zhang H."/>
            <person name="Li C."/>
        </authorList>
    </citation>
    <scope>NUCLEOTIDE SEQUENCE [LARGE SCALE GENOMIC DNA]</scope>
    <source>
        <strain evidence="1 2">KX20305</strain>
    </source>
</reference>
<gene>
    <name evidence="1" type="ORF">JK629_11290</name>
</gene>
<dbReference type="EMBL" id="CP068439">
    <property type="protein sequence ID" value="QQX75912.1"/>
    <property type="molecule type" value="Genomic_DNA"/>
</dbReference>
<evidence type="ECO:0000313" key="1">
    <source>
        <dbReference type="EMBL" id="QQX75912.1"/>
    </source>
</evidence>
<protein>
    <recommendedName>
        <fullName evidence="3">HTH LytTR-type domain-containing protein</fullName>
    </recommendedName>
</protein>
<keyword evidence="2" id="KW-1185">Reference proteome</keyword>
<dbReference type="Proteomes" id="UP000629420">
    <property type="component" value="Chromosome"/>
</dbReference>